<dbReference type="OrthoDB" id="74314at2759"/>
<dbReference type="InterPro" id="IPR001895">
    <property type="entry name" value="RASGEF_cat_dom"/>
</dbReference>
<dbReference type="PANTHER" id="PTHR23113">
    <property type="entry name" value="GUANINE NUCLEOTIDE EXCHANGE FACTOR"/>
    <property type="match status" value="1"/>
</dbReference>
<dbReference type="GO" id="GO:0005085">
    <property type="term" value="F:guanyl-nucleotide exchange factor activity"/>
    <property type="evidence" value="ECO:0007669"/>
    <property type="project" value="UniProtKB-KW"/>
</dbReference>
<dbReference type="GO" id="GO:0005886">
    <property type="term" value="C:plasma membrane"/>
    <property type="evidence" value="ECO:0007669"/>
    <property type="project" value="TreeGrafter"/>
</dbReference>
<protein>
    <submittedName>
        <fullName evidence="6">Ras-specific guanine nucleotide-releasing factor 2</fullName>
    </submittedName>
</protein>
<dbReference type="InterPro" id="IPR036964">
    <property type="entry name" value="RASGEF_cat_dom_sf"/>
</dbReference>
<keyword evidence="1 2" id="KW-0344">Guanine-nucleotide releasing factor</keyword>
<evidence type="ECO:0000313" key="6">
    <source>
        <dbReference type="EMBL" id="PRP82841.1"/>
    </source>
</evidence>
<dbReference type="STRING" id="1890364.A0A2P6NFY7"/>
<evidence type="ECO:0000313" key="7">
    <source>
        <dbReference type="Proteomes" id="UP000241769"/>
    </source>
</evidence>
<comment type="caution">
    <text evidence="6">The sequence shown here is derived from an EMBL/GenBank/DDBJ whole genome shotgun (WGS) entry which is preliminary data.</text>
</comment>
<accession>A0A2P6NFY7</accession>
<dbReference type="InterPro" id="IPR023578">
    <property type="entry name" value="Ras_GEF_dom_sf"/>
</dbReference>
<organism evidence="6 7">
    <name type="scientific">Planoprotostelium fungivorum</name>
    <dbReference type="NCBI Taxonomy" id="1890364"/>
    <lineage>
        <taxon>Eukaryota</taxon>
        <taxon>Amoebozoa</taxon>
        <taxon>Evosea</taxon>
        <taxon>Variosea</taxon>
        <taxon>Cavosteliida</taxon>
        <taxon>Cavosteliaceae</taxon>
        <taxon>Planoprotostelium</taxon>
    </lineage>
</organism>
<dbReference type="PROSITE" id="PS50009">
    <property type="entry name" value="RASGEF_CAT"/>
    <property type="match status" value="1"/>
</dbReference>
<dbReference type="PANTHER" id="PTHR23113:SF99">
    <property type="entry name" value="RASGEF DOMAIN-CONTAINING PROTEIN"/>
    <property type="match status" value="1"/>
</dbReference>
<gene>
    <name evidence="6" type="ORF">PROFUN_04704</name>
</gene>
<feature type="coiled-coil region" evidence="3">
    <location>
        <begin position="674"/>
        <end position="701"/>
    </location>
</feature>
<dbReference type="PROSITE" id="PS50212">
    <property type="entry name" value="RASGEF_NTER"/>
    <property type="match status" value="1"/>
</dbReference>
<dbReference type="AlphaFoldDB" id="A0A2P6NFY7"/>
<dbReference type="CDD" id="cd00155">
    <property type="entry name" value="RasGEF"/>
    <property type="match status" value="1"/>
</dbReference>
<evidence type="ECO:0000256" key="1">
    <source>
        <dbReference type="ARBA" id="ARBA00022658"/>
    </source>
</evidence>
<evidence type="ECO:0000256" key="2">
    <source>
        <dbReference type="PROSITE-ProRule" id="PRU00168"/>
    </source>
</evidence>
<reference evidence="6 7" key="1">
    <citation type="journal article" date="2018" name="Genome Biol. Evol.">
        <title>Multiple Roots of Fruiting Body Formation in Amoebozoa.</title>
        <authorList>
            <person name="Hillmann F."/>
            <person name="Forbes G."/>
            <person name="Novohradska S."/>
            <person name="Ferling I."/>
            <person name="Riege K."/>
            <person name="Groth M."/>
            <person name="Westermann M."/>
            <person name="Marz M."/>
            <person name="Spaller T."/>
            <person name="Winckler T."/>
            <person name="Schaap P."/>
            <person name="Glockner G."/>
        </authorList>
    </citation>
    <scope>NUCLEOTIDE SEQUENCE [LARGE SCALE GENOMIC DNA]</scope>
    <source>
        <strain evidence="6 7">Jena</strain>
    </source>
</reference>
<dbReference type="InterPro" id="IPR008937">
    <property type="entry name" value="Ras-like_GEF"/>
</dbReference>
<evidence type="ECO:0000259" key="4">
    <source>
        <dbReference type="PROSITE" id="PS50009"/>
    </source>
</evidence>
<dbReference type="InterPro" id="IPR000651">
    <property type="entry name" value="Ras-like_Gua-exchang_fac_N"/>
</dbReference>
<dbReference type="GO" id="GO:0007265">
    <property type="term" value="P:Ras protein signal transduction"/>
    <property type="evidence" value="ECO:0007669"/>
    <property type="project" value="TreeGrafter"/>
</dbReference>
<evidence type="ECO:0000259" key="5">
    <source>
        <dbReference type="PROSITE" id="PS50212"/>
    </source>
</evidence>
<keyword evidence="3" id="KW-0175">Coiled coil</keyword>
<sequence>MSSVGANFKFKTGDRMAQAQFLFFGGGYHEKESVIQSLLGSSPFDSSKRRFHVKFADSYQFTIKTMDMTESSIEKSGNRSADGLVGIYKKGDTASFDAVKKTVTLIQQHGKRANLLPVLLLGFQQGGKTSKPHSIKELLTSGMNITHREISGDDASSIRAAFAVFCEHLKTATPTQDKENGGGLNRRDSGLRKSLIRVSSVFTDRSVSRRNSIVVPKKKEGGLLTSSTDSGGSWKVKKDSLKRKSVGVLTQGKNQKTNSEQSASPTKEDTKNLYVTLHDLVGMLFRPCGDGDDFIDVFASTLTTFATASEFVDAMHSIWIGFPWYSCEDEDITKQNALAILKRILEETEQIAFLPNSPLRHFLTLFVNDVVEPYSPMHQHDLLELISRKAHVNLMRSRAVSRSESSSESPRLTKCRPILELEPRAVAEHLTVIDHKCLRAIQTRELLNQEWTKEEGRRTPNVRNLIARSNDVTMWAVTEIVKVVDPKKRALTIRWCIKLIECLLEYRNYNGVMCILAALHHSAVSRLKKTWDEVGKNGVKLLEDVTSLMSSSFNFKSYREELSLSTSAVPFLGVVLGDLIAIEEGNPSSSSDGEINWTKRELLGRQLSYLKRFYIDTSSWSLQEDLKNQLTWIRDSFDDALAYQFSLANEPRHAPVAVHQIEISGQGVDCSYAASQLHREVKDLTEKRLDEEEDSDAARERIWRTWSNRCEENRAVDSSGITFKELVNRDEDVMEAILNDAHERPPRDCTALVGFLKHFFIADQNLLTSMVSHLAYNVEANPSTFTTNFIKCFSDINYVNRSTFITSKVAEMWNLYFRDRRDNEVDIFSWASNALQQLSQVSQSIRDHEERITSSLCQFDLNEHSFHGVPSPLPVRAIVNQTKEDFYPKLAVVSTEVGARVTDSGKLRRRKELLQRELQSIERMLHRLEAPLNDGGHFVCEARRYLEREVLWSQNHRKEIEFLEENVIKSLWHHIKDFCEAQRGTIRHIRKRIEMFRNNARRFSVLETENPLGRATEEAHRQSLQVGSLVDDVTRKLRTFREDHPTAEERMAKGEAALKELRGLLDFATYLV</sequence>
<dbReference type="EMBL" id="MDYQ01000094">
    <property type="protein sequence ID" value="PRP82841.1"/>
    <property type="molecule type" value="Genomic_DNA"/>
</dbReference>
<proteinExistence type="predicted"/>
<dbReference type="InParanoid" id="A0A2P6NFY7"/>
<feature type="domain" description="N-terminal Ras-GEF" evidence="5">
    <location>
        <begin position="268"/>
        <end position="390"/>
    </location>
</feature>
<dbReference type="Pfam" id="PF00617">
    <property type="entry name" value="RasGEF"/>
    <property type="match status" value="1"/>
</dbReference>
<dbReference type="SUPFAM" id="SSF48366">
    <property type="entry name" value="Ras GEF"/>
    <property type="match status" value="1"/>
</dbReference>
<feature type="domain" description="Ras-GEF" evidence="4">
    <location>
        <begin position="422"/>
        <end position="652"/>
    </location>
</feature>
<name>A0A2P6NFY7_9EUKA</name>
<evidence type="ECO:0000256" key="3">
    <source>
        <dbReference type="SAM" id="Coils"/>
    </source>
</evidence>
<dbReference type="Gene3D" id="1.10.840.10">
    <property type="entry name" value="Ras guanine-nucleotide exchange factors catalytic domain"/>
    <property type="match status" value="1"/>
</dbReference>
<dbReference type="SMART" id="SM00147">
    <property type="entry name" value="RasGEF"/>
    <property type="match status" value="1"/>
</dbReference>
<keyword evidence="7" id="KW-1185">Reference proteome</keyword>
<dbReference type="Proteomes" id="UP000241769">
    <property type="component" value="Unassembled WGS sequence"/>
</dbReference>